<accession>A0ABN2AV07</accession>
<proteinExistence type="predicted"/>
<reference evidence="2 3" key="1">
    <citation type="journal article" date="2019" name="Int. J. Syst. Evol. Microbiol.">
        <title>The Global Catalogue of Microorganisms (GCM) 10K type strain sequencing project: providing services to taxonomists for standard genome sequencing and annotation.</title>
        <authorList>
            <consortium name="The Broad Institute Genomics Platform"/>
            <consortium name="The Broad Institute Genome Sequencing Center for Infectious Disease"/>
            <person name="Wu L."/>
            <person name="Ma J."/>
        </authorList>
    </citation>
    <scope>NUCLEOTIDE SEQUENCE [LARGE SCALE GENOMIC DNA]</scope>
    <source>
        <strain evidence="2 3">JCM 15933</strain>
    </source>
</reference>
<keyword evidence="3" id="KW-1185">Reference proteome</keyword>
<dbReference type="PANTHER" id="PTHR36932:SF1">
    <property type="entry name" value="CAPSULAR POLYSACCHARIDE BIOSYNTHESIS PROTEIN"/>
    <property type="match status" value="1"/>
</dbReference>
<dbReference type="Pfam" id="PF00501">
    <property type="entry name" value="AMP-binding"/>
    <property type="match status" value="1"/>
</dbReference>
<dbReference type="InterPro" id="IPR042099">
    <property type="entry name" value="ANL_N_sf"/>
</dbReference>
<protein>
    <recommendedName>
        <fullName evidence="1">AMP-dependent synthetase/ligase domain-containing protein</fullName>
    </recommendedName>
</protein>
<evidence type="ECO:0000313" key="3">
    <source>
        <dbReference type="Proteomes" id="UP001501470"/>
    </source>
</evidence>
<sequence>MLRAQHHDRGTLDRLTLAGLRDALDHARARVPAYGGDRYDIGTPHDFADFARLPMLRKADVLALGEDRFRDPAYTRDAVTVYTTSGTSGQILEAWHDPANYAHDRACNIRRFAAAGGRYRPWSRLVHFKPFPLDTAWYQKLGIFRRAVVLSALPVRTRVEHLLRERPHAVIGYPVLLRDLLRGMRPAELTTLRRTLRAVFTESELLTPEVRHQLTEGFGVPIFNEYSAYELMHIAYDCAEGQLHVAEDRVHVEIVDPDGHPVPDGTEGHVVVTGWRERAMPLLRYWLGDRATRHTGHCACGRTFARLHLAKGRADDYVVLPDGERIYAGTFIGMAISTPGVAECMVRQDSAGNITIFLVPDGRADRGFDDLAREARAWLHTTAGRPFDLDVRHADALELTAGGKGRFVVSEFQR</sequence>
<dbReference type="SUPFAM" id="SSF56801">
    <property type="entry name" value="Acetyl-CoA synthetase-like"/>
    <property type="match status" value="1"/>
</dbReference>
<evidence type="ECO:0000259" key="1">
    <source>
        <dbReference type="Pfam" id="PF00501"/>
    </source>
</evidence>
<dbReference type="PANTHER" id="PTHR36932">
    <property type="entry name" value="CAPSULAR POLYSACCHARIDE BIOSYNTHESIS PROTEIN"/>
    <property type="match status" value="1"/>
</dbReference>
<gene>
    <name evidence="2" type="ORF">GCM10009827_049260</name>
</gene>
<dbReference type="InterPro" id="IPR000873">
    <property type="entry name" value="AMP-dep_synth/lig_dom"/>
</dbReference>
<dbReference type="Proteomes" id="UP001501470">
    <property type="component" value="Unassembled WGS sequence"/>
</dbReference>
<dbReference type="EMBL" id="BAAAQD010000009">
    <property type="protein sequence ID" value="GAA1526588.1"/>
    <property type="molecule type" value="Genomic_DNA"/>
</dbReference>
<evidence type="ECO:0000313" key="2">
    <source>
        <dbReference type="EMBL" id="GAA1526588.1"/>
    </source>
</evidence>
<feature type="domain" description="AMP-dependent synthetase/ligase" evidence="1">
    <location>
        <begin position="73"/>
        <end position="274"/>
    </location>
</feature>
<name>A0ABN2AV07_9ACTN</name>
<comment type="caution">
    <text evidence="2">The sequence shown here is derived from an EMBL/GenBank/DDBJ whole genome shotgun (WGS) entry which is preliminary data.</text>
</comment>
<organism evidence="2 3">
    <name type="scientific">Dactylosporangium maewongense</name>
    <dbReference type="NCBI Taxonomy" id="634393"/>
    <lineage>
        <taxon>Bacteria</taxon>
        <taxon>Bacillati</taxon>
        <taxon>Actinomycetota</taxon>
        <taxon>Actinomycetes</taxon>
        <taxon>Micromonosporales</taxon>
        <taxon>Micromonosporaceae</taxon>
        <taxon>Dactylosporangium</taxon>
    </lineage>
</organism>
<dbReference type="InterPro" id="IPR053158">
    <property type="entry name" value="CapK_Type1_Caps_Biosynth"/>
</dbReference>
<dbReference type="Gene3D" id="3.40.50.12780">
    <property type="entry name" value="N-terminal domain of ligase-like"/>
    <property type="match status" value="1"/>
</dbReference>